<evidence type="ECO:0000256" key="5">
    <source>
        <dbReference type="ARBA" id="ARBA00022827"/>
    </source>
</evidence>
<comment type="catalytic activity">
    <reaction evidence="10">
        <text>(R)-2-hydroxyglutarate + A = 2-oxoglutarate + AH2</text>
        <dbReference type="Rhea" id="RHEA:38295"/>
        <dbReference type="ChEBI" id="CHEBI:13193"/>
        <dbReference type="ChEBI" id="CHEBI:15801"/>
        <dbReference type="ChEBI" id="CHEBI:16810"/>
        <dbReference type="ChEBI" id="CHEBI:17499"/>
        <dbReference type="EC" id="1.1.99.39"/>
    </reaction>
    <physiologicalReaction direction="left-to-right" evidence="10">
        <dbReference type="Rhea" id="RHEA:38296"/>
    </physiologicalReaction>
</comment>
<dbReference type="InterPro" id="IPR017900">
    <property type="entry name" value="4Fe4S_Fe_S_CS"/>
</dbReference>
<keyword evidence="2" id="KW-0004">4Fe-4S</keyword>
<dbReference type="SUPFAM" id="SSF46548">
    <property type="entry name" value="alpha-helical ferredoxin"/>
    <property type="match status" value="1"/>
</dbReference>
<dbReference type="Pfam" id="PF01565">
    <property type="entry name" value="FAD_binding_4"/>
    <property type="match status" value="1"/>
</dbReference>
<accession>A0A2P9AGL5</accession>
<dbReference type="AlphaFoldDB" id="A0A2P9AGL5"/>
<dbReference type="Pfam" id="PF13183">
    <property type="entry name" value="Fer4_8"/>
    <property type="match status" value="1"/>
</dbReference>
<evidence type="ECO:0000313" key="15">
    <source>
        <dbReference type="Proteomes" id="UP000245698"/>
    </source>
</evidence>
<dbReference type="Gene3D" id="3.30.70.2740">
    <property type="match status" value="1"/>
</dbReference>
<keyword evidence="3" id="KW-0285">Flavoprotein</keyword>
<keyword evidence="8" id="KW-0411">Iron-sulfur</keyword>
<keyword evidence="7" id="KW-0408">Iron</keyword>
<dbReference type="PANTHER" id="PTHR11748:SF119">
    <property type="entry name" value="D-2-HYDROXYGLUTARATE DEHYDROGENASE"/>
    <property type="match status" value="1"/>
</dbReference>
<dbReference type="Proteomes" id="UP000245698">
    <property type="component" value="Unassembled WGS sequence"/>
</dbReference>
<dbReference type="RefSeq" id="WP_244602756.1">
    <property type="nucleotide sequence ID" value="NZ_FUIG01000019.1"/>
</dbReference>
<evidence type="ECO:0000256" key="4">
    <source>
        <dbReference type="ARBA" id="ARBA00022723"/>
    </source>
</evidence>
<dbReference type="InterPro" id="IPR016166">
    <property type="entry name" value="FAD-bd_PCMH"/>
</dbReference>
<dbReference type="PROSITE" id="PS51387">
    <property type="entry name" value="FAD_PCMH"/>
    <property type="match status" value="1"/>
</dbReference>
<dbReference type="InterPro" id="IPR016171">
    <property type="entry name" value="Vanillyl_alc_oxidase_C-sub2"/>
</dbReference>
<comment type="similarity">
    <text evidence="11">In the N-terminal section; belongs to the FAD-binding oxidoreductase/transferase type 4 family.</text>
</comment>
<comment type="cofactor">
    <cofactor evidence="1">
        <name>FAD</name>
        <dbReference type="ChEBI" id="CHEBI:57692"/>
    </cofactor>
</comment>
<sequence>MEAWRIRPAETADVSRFLEALERSGYRGDIARDLATRTVFATDNSIYQVIPLAVLYPRKENDLDRIVALAASGAYGRIPLCARGGGTGTNGQSLTSGVVIDASRYMNRIGALDVDAGTVTVEPGVVLDQLNAFLKPHGLFFPPTVSTASRATLGGMAATDASGKGSRIYGKTSDYIEAMDVVLANGETLSVETLEPAAFAAVAGQDSLVGRIHREVHRVVTARRDEIRETFPTMNRGLTGYNLKNVLDENGRFRLQYLLAGSEGTLAITKRLTLRVCRLPACRAMVAIRYASFQTALVDVRRLLAADPAAIEILDDKVLSLAREDIIWNEIEGVLGGASAAPVCGLNVVEFVAGSADELQASLDRILILLADHPEIGLDWTVVRDPTLIAQLWSLREKCVGLLGRLGGNRQGTAFIEDTAVPPEKLADFVAEFRAILDGHGLIYGMFGHADVGCLHVRPALDMKDPADAALIRPVSDAVAALTKKYGGLLWGEHGRGFRGEYSPFFFGPELYEELCRIKAVFDPQNILNPGKLAAPNGHGHVDRIDEVPLRGAFDRAIAPGHARRFERALACNGNGACFNWDADDPMCPSYKATRDRKQSPKGRAALLREWARLRSEAEEGEVPAALPAIEDELHASLMTCLSCKACSSQCPIKVDIPAMKAQFLDTYHRRHRRRLRDHLVARMEAALPTARRVSWLANPVLRASSFLRLTEHVVGLVDLPALRPSRGAISPSDAYLRAWSRLPANVKRRTVLVVEDTFTGAFDGDAVHAARDLLTALGYDVHLIAALPNGKPLHVLGMLDRFSQVASSAKAYHDRLLATGLHVIGIEPVTVLMHEVEYRTAASDGGDRRTLVRSLESFLSTEIEAGKIGAWELRSDRPSHALFLHCTEKTANPRAAEQWKRIFATFGLRIETPSAGCCGMAGLFGHEREHAALSKQLFTMSWAARIACRDKSHVLATGFSCRCQTKRFAGFRPRHPAEALVEHLARSRATRRALLDPLRFYEIGSQIVHLSPQ</sequence>
<dbReference type="GO" id="GO:0046872">
    <property type="term" value="F:metal ion binding"/>
    <property type="evidence" value="ECO:0007669"/>
    <property type="project" value="UniProtKB-KW"/>
</dbReference>
<dbReference type="PANTHER" id="PTHR11748">
    <property type="entry name" value="D-LACTATE DEHYDROGENASE"/>
    <property type="match status" value="1"/>
</dbReference>
<keyword evidence="15" id="KW-1185">Reference proteome</keyword>
<evidence type="ECO:0000256" key="8">
    <source>
        <dbReference type="ARBA" id="ARBA00023014"/>
    </source>
</evidence>
<feature type="domain" description="FAD-binding PCMH-type" evidence="13">
    <location>
        <begin position="47"/>
        <end position="279"/>
    </location>
</feature>
<name>A0A2P9AGL5_9HYPH</name>
<dbReference type="Gene3D" id="1.10.45.10">
    <property type="entry name" value="Vanillyl-alcohol Oxidase, Chain A, domain 4"/>
    <property type="match status" value="1"/>
</dbReference>
<evidence type="ECO:0000256" key="1">
    <source>
        <dbReference type="ARBA" id="ARBA00001974"/>
    </source>
</evidence>
<evidence type="ECO:0000256" key="3">
    <source>
        <dbReference type="ARBA" id="ARBA00022630"/>
    </source>
</evidence>
<evidence type="ECO:0000259" key="13">
    <source>
        <dbReference type="PROSITE" id="PS51387"/>
    </source>
</evidence>
<dbReference type="SUPFAM" id="SSF55103">
    <property type="entry name" value="FAD-linked oxidases, C-terminal domain"/>
    <property type="match status" value="1"/>
</dbReference>
<reference evidence="15" key="1">
    <citation type="submission" date="2016-12" db="EMBL/GenBank/DDBJ databases">
        <authorList>
            <person name="Brunel B."/>
        </authorList>
    </citation>
    <scope>NUCLEOTIDE SEQUENCE [LARGE SCALE GENOMIC DNA]</scope>
</reference>
<dbReference type="InterPro" id="IPR004113">
    <property type="entry name" value="FAD-bd_oxidored_4_C"/>
</dbReference>
<keyword evidence="6" id="KW-0560">Oxidoreductase</keyword>
<dbReference type="GO" id="GO:1903457">
    <property type="term" value="P:lactate catabolic process"/>
    <property type="evidence" value="ECO:0007669"/>
    <property type="project" value="TreeGrafter"/>
</dbReference>
<evidence type="ECO:0000256" key="11">
    <source>
        <dbReference type="ARBA" id="ARBA00060924"/>
    </source>
</evidence>
<evidence type="ECO:0000313" key="14">
    <source>
        <dbReference type="EMBL" id="SJM30283.1"/>
    </source>
</evidence>
<proteinExistence type="inferred from homology"/>
<dbReference type="GO" id="GO:0004458">
    <property type="term" value="F:D-lactate dehydrogenase (cytochrome) activity"/>
    <property type="evidence" value="ECO:0007669"/>
    <property type="project" value="TreeGrafter"/>
</dbReference>
<evidence type="ECO:0000256" key="2">
    <source>
        <dbReference type="ARBA" id="ARBA00022485"/>
    </source>
</evidence>
<dbReference type="FunFam" id="3.30.70.2740:FF:000003">
    <property type="entry name" value="Oxidoreductase, FAD-binding, putative"/>
    <property type="match status" value="1"/>
</dbReference>
<evidence type="ECO:0000256" key="12">
    <source>
        <dbReference type="ARBA" id="ARBA00067680"/>
    </source>
</evidence>
<keyword evidence="5" id="KW-0274">FAD</keyword>
<dbReference type="InterPro" id="IPR016169">
    <property type="entry name" value="FAD-bd_PCMH_sub2"/>
</dbReference>
<dbReference type="InterPro" id="IPR006094">
    <property type="entry name" value="Oxid_FAD_bind_N"/>
</dbReference>
<dbReference type="PROSITE" id="PS00198">
    <property type="entry name" value="4FE4S_FER_1"/>
    <property type="match status" value="1"/>
</dbReference>
<evidence type="ECO:0000256" key="9">
    <source>
        <dbReference type="ARBA" id="ARBA00039003"/>
    </source>
</evidence>
<dbReference type="GO" id="GO:0051990">
    <property type="term" value="F:(R)-2-hydroxyglutarate dehydrogenase activity"/>
    <property type="evidence" value="ECO:0007669"/>
    <property type="project" value="UniProtKB-EC"/>
</dbReference>
<evidence type="ECO:0000256" key="10">
    <source>
        <dbReference type="ARBA" id="ARBA00051291"/>
    </source>
</evidence>
<evidence type="ECO:0000256" key="6">
    <source>
        <dbReference type="ARBA" id="ARBA00023002"/>
    </source>
</evidence>
<organism evidence="14 15">
    <name type="scientific">Mesorhizobium delmotii</name>
    <dbReference type="NCBI Taxonomy" id="1631247"/>
    <lineage>
        <taxon>Bacteria</taxon>
        <taxon>Pseudomonadati</taxon>
        <taxon>Pseudomonadota</taxon>
        <taxon>Alphaproteobacteria</taxon>
        <taxon>Hyphomicrobiales</taxon>
        <taxon>Phyllobacteriaceae</taxon>
        <taxon>Mesorhizobium</taxon>
    </lineage>
</organism>
<protein>
    <recommendedName>
        <fullName evidence="12">D-2-hydroxyglutarate dehydrogenase</fullName>
        <ecNumber evidence="9">1.1.99.39</ecNumber>
    </recommendedName>
</protein>
<dbReference type="EC" id="1.1.99.39" evidence="9"/>
<dbReference type="GO" id="GO:0008720">
    <property type="term" value="F:D-lactate dehydrogenase (NAD+) activity"/>
    <property type="evidence" value="ECO:0007669"/>
    <property type="project" value="TreeGrafter"/>
</dbReference>
<dbReference type="Pfam" id="PF02913">
    <property type="entry name" value="FAD-oxidase_C"/>
    <property type="match status" value="1"/>
</dbReference>
<dbReference type="SUPFAM" id="SSF56176">
    <property type="entry name" value="FAD-binding/transporter-associated domain-like"/>
    <property type="match status" value="1"/>
</dbReference>
<evidence type="ECO:0000256" key="7">
    <source>
        <dbReference type="ARBA" id="ARBA00023004"/>
    </source>
</evidence>
<dbReference type="InterPro" id="IPR009051">
    <property type="entry name" value="Helical_ferredxn"/>
</dbReference>
<keyword evidence="4" id="KW-0479">Metal-binding</keyword>
<dbReference type="EMBL" id="FUIG01000019">
    <property type="protein sequence ID" value="SJM30283.1"/>
    <property type="molecule type" value="Genomic_DNA"/>
</dbReference>
<dbReference type="Gene3D" id="3.30.465.10">
    <property type="match status" value="1"/>
</dbReference>
<dbReference type="InterPro" id="IPR017896">
    <property type="entry name" value="4Fe4S_Fe-S-bd"/>
</dbReference>
<dbReference type="InterPro" id="IPR016164">
    <property type="entry name" value="FAD-linked_Oxase-like_C"/>
</dbReference>
<gene>
    <name evidence="14" type="ORF">BQ8482_130182</name>
</gene>
<dbReference type="InterPro" id="IPR036318">
    <property type="entry name" value="FAD-bd_PCMH-like_sf"/>
</dbReference>
<dbReference type="GO" id="GO:0071949">
    <property type="term" value="F:FAD binding"/>
    <property type="evidence" value="ECO:0007669"/>
    <property type="project" value="InterPro"/>
</dbReference>
<dbReference type="GO" id="GO:0051539">
    <property type="term" value="F:4 iron, 4 sulfur cluster binding"/>
    <property type="evidence" value="ECO:0007669"/>
    <property type="project" value="UniProtKB-KW"/>
</dbReference>
<dbReference type="Gene3D" id="1.10.1060.10">
    <property type="entry name" value="Alpha-helical ferredoxin"/>
    <property type="match status" value="1"/>
</dbReference>